<organism evidence="1 2">
    <name type="scientific">Rhabditophanes sp. KR3021</name>
    <dbReference type="NCBI Taxonomy" id="114890"/>
    <lineage>
        <taxon>Eukaryota</taxon>
        <taxon>Metazoa</taxon>
        <taxon>Ecdysozoa</taxon>
        <taxon>Nematoda</taxon>
        <taxon>Chromadorea</taxon>
        <taxon>Rhabditida</taxon>
        <taxon>Tylenchina</taxon>
        <taxon>Panagrolaimomorpha</taxon>
        <taxon>Strongyloidoidea</taxon>
        <taxon>Alloionematidae</taxon>
        <taxon>Rhabditophanes</taxon>
    </lineage>
</organism>
<evidence type="ECO:0000313" key="1">
    <source>
        <dbReference type="Proteomes" id="UP000095286"/>
    </source>
</evidence>
<sequence>MPVIGPPQSGYTFLGHTPDRKHALSPIDSMEQCDHVTGENYICFNGTTNVNLRNTYPSIQEVAPRHLFLVCFYSACFLIGICGNSSIMTIIHNVLTKRAGSRYVHKQKDYTIFYIGSLCVVDFVMLLSLPTCISDIVIGFWMFGTWICKLHHVCSSLGRVVSTFIITAMSFDRYIAVCHPLKSSFRSKKCVMVIVFSVSSIALILLSPLLGYAESVEILHKQTDRYDPQLDVYNVTRIRFYKCTDNMPPEVILFFTLSTFILGYAIPLILIVFFNVQIITTLRKHQQTLPSSGIPITRISIYTSLIAVTYFVFWTPYWLSNIYSFMKSNTTNNGLSESLVFILYCIHMLPYIGCASNWIFYGLLNTQLQQKTDSAQISLRVDRNTVAAEKSTFFTSKS</sequence>
<evidence type="ECO:0000313" key="2">
    <source>
        <dbReference type="WBParaSite" id="RSKR_0000584500.1"/>
    </source>
</evidence>
<dbReference type="Proteomes" id="UP000095286">
    <property type="component" value="Unplaced"/>
</dbReference>
<proteinExistence type="predicted"/>
<name>A0AC35TYN3_9BILA</name>
<protein>
    <submittedName>
        <fullName evidence="2">G_PROTEIN_RECEP_F1_2 domain-containing protein</fullName>
    </submittedName>
</protein>
<dbReference type="WBParaSite" id="RSKR_0000584500.1">
    <property type="protein sequence ID" value="RSKR_0000584500.1"/>
    <property type="gene ID" value="RSKR_0000584500"/>
</dbReference>
<reference evidence="2" key="1">
    <citation type="submission" date="2016-11" db="UniProtKB">
        <authorList>
            <consortium name="WormBaseParasite"/>
        </authorList>
    </citation>
    <scope>IDENTIFICATION</scope>
    <source>
        <strain evidence="2">KR3021</strain>
    </source>
</reference>
<accession>A0AC35TYN3</accession>